<evidence type="ECO:0000313" key="1">
    <source>
        <dbReference type="EMBL" id="CAG8654809.1"/>
    </source>
</evidence>
<name>A0A9N9DXK9_9GLOM</name>
<sequence>MSHFSKGNEGLVRLENTSKDLNDEINNLFQASPEQQPTNVFFKRQWTPETVNTDHDLSPAKTSAINDIIIIDEDGISTPPTKKVAIQSDIQNKSNMMDDAMVDGDDDLDKLQRRLLIVMENGLLEMLNDSLEKLKAYILEAGIRAPTENGARAH</sequence>
<comment type="caution">
    <text evidence="1">The sequence shown here is derived from an EMBL/GenBank/DDBJ whole genome shotgun (WGS) entry which is preliminary data.</text>
</comment>
<evidence type="ECO:0000313" key="2">
    <source>
        <dbReference type="Proteomes" id="UP000789739"/>
    </source>
</evidence>
<keyword evidence="2" id="KW-1185">Reference proteome</keyword>
<reference evidence="1" key="1">
    <citation type="submission" date="2021-06" db="EMBL/GenBank/DDBJ databases">
        <authorList>
            <person name="Kallberg Y."/>
            <person name="Tangrot J."/>
            <person name="Rosling A."/>
        </authorList>
    </citation>
    <scope>NUCLEOTIDE SEQUENCE</scope>
    <source>
        <strain evidence="1">BR232B</strain>
    </source>
</reference>
<accession>A0A9N9DXK9</accession>
<proteinExistence type="predicted"/>
<organism evidence="1 2">
    <name type="scientific">Paraglomus brasilianum</name>
    <dbReference type="NCBI Taxonomy" id="144538"/>
    <lineage>
        <taxon>Eukaryota</taxon>
        <taxon>Fungi</taxon>
        <taxon>Fungi incertae sedis</taxon>
        <taxon>Mucoromycota</taxon>
        <taxon>Glomeromycotina</taxon>
        <taxon>Glomeromycetes</taxon>
        <taxon>Paraglomerales</taxon>
        <taxon>Paraglomeraceae</taxon>
        <taxon>Paraglomus</taxon>
    </lineage>
</organism>
<dbReference type="EMBL" id="CAJVPI010003138">
    <property type="protein sequence ID" value="CAG8654809.1"/>
    <property type="molecule type" value="Genomic_DNA"/>
</dbReference>
<protein>
    <submittedName>
        <fullName evidence="1">9833_t:CDS:1</fullName>
    </submittedName>
</protein>
<dbReference type="Proteomes" id="UP000789739">
    <property type="component" value="Unassembled WGS sequence"/>
</dbReference>
<dbReference type="AlphaFoldDB" id="A0A9N9DXK9"/>
<gene>
    <name evidence="1" type="ORF">PBRASI_LOCUS10455</name>
</gene>